<dbReference type="PANTHER" id="PTHR30221:SF1">
    <property type="entry name" value="SMALL-CONDUCTANCE MECHANOSENSITIVE CHANNEL"/>
    <property type="match status" value="1"/>
</dbReference>
<comment type="caution">
    <text evidence="11">The sequence shown here is derived from an EMBL/GenBank/DDBJ whole genome shotgun (WGS) entry which is preliminary data.</text>
</comment>
<evidence type="ECO:0000313" key="11">
    <source>
        <dbReference type="EMBL" id="PZD75192.1"/>
    </source>
</evidence>
<evidence type="ECO:0000256" key="8">
    <source>
        <dbReference type="SAM" id="Phobius"/>
    </source>
</evidence>
<dbReference type="GO" id="GO:0008381">
    <property type="term" value="F:mechanosensitive monoatomic ion channel activity"/>
    <property type="evidence" value="ECO:0007669"/>
    <property type="project" value="InterPro"/>
</dbReference>
<dbReference type="PANTHER" id="PTHR30221">
    <property type="entry name" value="SMALL-CONDUCTANCE MECHANOSENSITIVE CHANNEL"/>
    <property type="match status" value="1"/>
</dbReference>
<reference evidence="11 12" key="1">
    <citation type="journal article" date="2018" name="Sci. Rep.">
        <title>A novel species of the marine cyanobacterium Acaryochloris with a unique pigment content and lifestyle.</title>
        <authorList>
            <person name="Partensky F."/>
            <person name="Six C."/>
            <person name="Ratin M."/>
            <person name="Garczarek L."/>
            <person name="Vaulot D."/>
            <person name="Probert I."/>
            <person name="Calteau A."/>
            <person name="Gourvil P."/>
            <person name="Marie D."/>
            <person name="Grebert T."/>
            <person name="Bouchier C."/>
            <person name="Le Panse S."/>
            <person name="Gachenot M."/>
            <person name="Rodriguez F."/>
            <person name="Garrido J.L."/>
        </authorList>
    </citation>
    <scope>NUCLEOTIDE SEQUENCE [LARGE SCALE GENOMIC DNA]</scope>
    <source>
        <strain evidence="11 12">RCC1774</strain>
    </source>
</reference>
<feature type="transmembrane region" description="Helical" evidence="8">
    <location>
        <begin position="93"/>
        <end position="112"/>
    </location>
</feature>
<dbReference type="InterPro" id="IPR023408">
    <property type="entry name" value="MscS_beta-dom_sf"/>
</dbReference>
<dbReference type="SUPFAM" id="SSF82689">
    <property type="entry name" value="Mechanosensitive channel protein MscS (YggB), C-terminal domain"/>
    <property type="match status" value="1"/>
</dbReference>
<dbReference type="GO" id="GO:0005886">
    <property type="term" value="C:plasma membrane"/>
    <property type="evidence" value="ECO:0007669"/>
    <property type="project" value="UniProtKB-SubCell"/>
</dbReference>
<feature type="region of interest" description="Disordered" evidence="7">
    <location>
        <begin position="283"/>
        <end position="303"/>
    </location>
</feature>
<dbReference type="InterPro" id="IPR011066">
    <property type="entry name" value="MscS_channel_C_sf"/>
</dbReference>
<evidence type="ECO:0000256" key="4">
    <source>
        <dbReference type="ARBA" id="ARBA00022692"/>
    </source>
</evidence>
<accession>A0A2W1JZ20</accession>
<name>A0A2W1JZ20_9CYAN</name>
<dbReference type="Proteomes" id="UP000248857">
    <property type="component" value="Unassembled WGS sequence"/>
</dbReference>
<protein>
    <submittedName>
        <fullName evidence="11">Small-conductance mechanosensitive channel</fullName>
    </submittedName>
</protein>
<gene>
    <name evidence="11" type="primary">mscS_2</name>
    <name evidence="11" type="ORF">C1752_00323</name>
</gene>
<organism evidence="11 12">
    <name type="scientific">Acaryochloris thomasi RCC1774</name>
    <dbReference type="NCBI Taxonomy" id="1764569"/>
    <lineage>
        <taxon>Bacteria</taxon>
        <taxon>Bacillati</taxon>
        <taxon>Cyanobacteriota</taxon>
        <taxon>Cyanophyceae</taxon>
        <taxon>Acaryochloridales</taxon>
        <taxon>Acaryochloridaceae</taxon>
        <taxon>Acaryochloris</taxon>
        <taxon>Acaryochloris thomasi</taxon>
    </lineage>
</organism>
<feature type="transmembrane region" description="Helical" evidence="8">
    <location>
        <begin position="20"/>
        <end position="43"/>
    </location>
</feature>
<evidence type="ECO:0000313" key="12">
    <source>
        <dbReference type="Proteomes" id="UP000248857"/>
    </source>
</evidence>
<keyword evidence="6 8" id="KW-0472">Membrane</keyword>
<dbReference type="Pfam" id="PF21082">
    <property type="entry name" value="MS_channel_3rd"/>
    <property type="match status" value="1"/>
</dbReference>
<dbReference type="InterPro" id="IPR011014">
    <property type="entry name" value="MscS_channel_TM-2"/>
</dbReference>
<comment type="similarity">
    <text evidence="2">Belongs to the MscS (TC 1.A.23) family.</text>
</comment>
<sequence>MSDFLQEIKETLLELVGKSIASLPGILFAIFVLLVVRYVAGFVKRLSSRVARKALKSRSLQTLIAQTSYVLTWTAGILVACISAFPGLELGDIIALLGLGSVAVGFAFQDIFKNFLAGILLLLQEPFSLGDQIIVADYEGTVDSIALRSTQIRTYQGELIVMPNSIVFTSPVQVLTKKPHRRTDLEIGVDYNTPLPMARDTLLNALNDIDGVQLDPRPEVDIVGFGDSSINLVVRYWTAPQKAKVRRTMTQVMIALKQACDRKDISIPYPIRTVYMFDQEKFDDHTASSNGREQPQSTPSSAD</sequence>
<dbReference type="RefSeq" id="WP_110984302.1">
    <property type="nucleotide sequence ID" value="NZ_CAWNWM010000001.1"/>
</dbReference>
<feature type="transmembrane region" description="Helical" evidence="8">
    <location>
        <begin position="63"/>
        <end position="87"/>
    </location>
</feature>
<dbReference type="Pfam" id="PF00924">
    <property type="entry name" value="MS_channel_2nd"/>
    <property type="match status" value="1"/>
</dbReference>
<evidence type="ECO:0000256" key="3">
    <source>
        <dbReference type="ARBA" id="ARBA00022475"/>
    </source>
</evidence>
<dbReference type="InterPro" id="IPR010920">
    <property type="entry name" value="LSM_dom_sf"/>
</dbReference>
<dbReference type="InterPro" id="IPR006685">
    <property type="entry name" value="MscS_channel_2nd"/>
</dbReference>
<proteinExistence type="inferred from homology"/>
<dbReference type="OrthoDB" id="9809206at2"/>
<dbReference type="InterPro" id="IPR049278">
    <property type="entry name" value="MS_channel_C"/>
</dbReference>
<dbReference type="SUPFAM" id="SSF82861">
    <property type="entry name" value="Mechanosensitive channel protein MscS (YggB), transmembrane region"/>
    <property type="match status" value="1"/>
</dbReference>
<evidence type="ECO:0000256" key="6">
    <source>
        <dbReference type="ARBA" id="ARBA00023136"/>
    </source>
</evidence>
<feature type="domain" description="Mechanosensitive ion channel MscS" evidence="9">
    <location>
        <begin position="110"/>
        <end position="173"/>
    </location>
</feature>
<dbReference type="Gene3D" id="1.10.287.1260">
    <property type="match status" value="1"/>
</dbReference>
<keyword evidence="12" id="KW-1185">Reference proteome</keyword>
<dbReference type="SUPFAM" id="SSF50182">
    <property type="entry name" value="Sm-like ribonucleoproteins"/>
    <property type="match status" value="1"/>
</dbReference>
<dbReference type="InterPro" id="IPR045275">
    <property type="entry name" value="MscS_archaea/bacteria_type"/>
</dbReference>
<keyword evidence="3" id="KW-1003">Cell membrane</keyword>
<feature type="domain" description="Mechanosensitive ion channel MscS C-terminal" evidence="10">
    <location>
        <begin position="185"/>
        <end position="267"/>
    </location>
</feature>
<evidence type="ECO:0000259" key="9">
    <source>
        <dbReference type="Pfam" id="PF00924"/>
    </source>
</evidence>
<dbReference type="EMBL" id="PQWO01000001">
    <property type="protein sequence ID" value="PZD75192.1"/>
    <property type="molecule type" value="Genomic_DNA"/>
</dbReference>
<dbReference type="Gene3D" id="3.30.70.100">
    <property type="match status" value="1"/>
</dbReference>
<keyword evidence="5 8" id="KW-1133">Transmembrane helix</keyword>
<evidence type="ECO:0000256" key="7">
    <source>
        <dbReference type="SAM" id="MobiDB-lite"/>
    </source>
</evidence>
<dbReference type="Gene3D" id="2.30.30.60">
    <property type="match status" value="1"/>
</dbReference>
<evidence type="ECO:0000256" key="2">
    <source>
        <dbReference type="ARBA" id="ARBA00008017"/>
    </source>
</evidence>
<comment type="subcellular location">
    <subcellularLocation>
        <location evidence="1">Cell membrane</location>
        <topology evidence="1">Multi-pass membrane protein</topology>
    </subcellularLocation>
</comment>
<evidence type="ECO:0000256" key="5">
    <source>
        <dbReference type="ARBA" id="ARBA00022989"/>
    </source>
</evidence>
<keyword evidence="4 8" id="KW-0812">Transmembrane</keyword>
<evidence type="ECO:0000259" key="10">
    <source>
        <dbReference type="Pfam" id="PF21082"/>
    </source>
</evidence>
<evidence type="ECO:0000256" key="1">
    <source>
        <dbReference type="ARBA" id="ARBA00004651"/>
    </source>
</evidence>
<dbReference type="AlphaFoldDB" id="A0A2W1JZ20"/>
<feature type="compositionally biased region" description="Polar residues" evidence="7">
    <location>
        <begin position="287"/>
        <end position="303"/>
    </location>
</feature>